<evidence type="ECO:0000259" key="9">
    <source>
        <dbReference type="PROSITE" id="PS50929"/>
    </source>
</evidence>
<feature type="transmembrane region" description="Helical" evidence="7">
    <location>
        <begin position="64"/>
        <end position="88"/>
    </location>
</feature>
<evidence type="ECO:0000256" key="2">
    <source>
        <dbReference type="ARBA" id="ARBA00022692"/>
    </source>
</evidence>
<dbReference type="Pfam" id="PF00005">
    <property type="entry name" value="ABC_tran"/>
    <property type="match status" value="1"/>
</dbReference>
<evidence type="ECO:0000256" key="1">
    <source>
        <dbReference type="ARBA" id="ARBA00004651"/>
    </source>
</evidence>
<keyword evidence="3" id="KW-0547">Nucleotide-binding</keyword>
<gene>
    <name evidence="10" type="primary">txxe 3759</name>
    <name evidence="10" type="ORF">TXXE_18780</name>
</gene>
<evidence type="ECO:0000313" key="10">
    <source>
        <dbReference type="EMBL" id="CAG5092796.1"/>
    </source>
</evidence>
<sequence length="587" mass="67107">MIYQGGEMVNQARDAILEVLKNSKKVLFFILLFNLTASLVSMLQPVLFKDLFDQILPKKQIDTAIYYILLIVLLPVVFAALNSATAYYNNELGKRLSKDLRVRLFSHLLEIRPKQIDQIGRGEIINRLTSQVGMLCEVFVVESVMSIVSNIFLLLSTLWIMLTMSFELTLVAMISFPVFMYISKRFRNKTEKLDDMYYTVLEQGMSYLKDFFSNFKTVHLFNGQEAEKKRWIEWNDQAWGISRKSHVFHNMTVNLIADLVISLITGIVYGYSLYLILSDKILAGTLLAFIIILPRLYSIFKSLFTVHVDLTRMKVIMGNLNEIFSMERIECGHLLPDFNKVPRLELRNVTYRYSGENSPGISKFSLDVEPGSFVGIVGLSGAGKSTLFELIHRHLEPQSGEIRLDGINISEFNIHELRKYVAYNPQKTVLWSSSILENIIYPKKKEEMDESLTRKFNAAVELSHVRDFVEVLPDKYDTKIVSNGENLSGGEIQRILLARTFMNDPKILMLDEYTSALDAMTESCLNDTLLKLKGKVTILVIAHRLSTIKNADYIVVVDNGKIAETGSPEELLSMHGVFRSMYDKQKI</sequence>
<dbReference type="PANTHER" id="PTHR43394:SF1">
    <property type="entry name" value="ATP-BINDING CASSETTE SUB-FAMILY B MEMBER 10, MITOCHONDRIAL"/>
    <property type="match status" value="1"/>
</dbReference>
<feature type="domain" description="ABC transmembrane type-1" evidence="9">
    <location>
        <begin position="28"/>
        <end position="312"/>
    </location>
</feature>
<dbReference type="PROSITE" id="PS00211">
    <property type="entry name" value="ABC_TRANSPORTER_1"/>
    <property type="match status" value="1"/>
</dbReference>
<comment type="subcellular location">
    <subcellularLocation>
        <location evidence="1">Cell membrane</location>
        <topology evidence="1">Multi-pass membrane protein</topology>
    </subcellularLocation>
</comment>
<dbReference type="CDD" id="cd07346">
    <property type="entry name" value="ABC_6TM_exporters"/>
    <property type="match status" value="1"/>
</dbReference>
<dbReference type="PROSITE" id="PS50929">
    <property type="entry name" value="ABC_TM1F"/>
    <property type="match status" value="1"/>
</dbReference>
<keyword evidence="5 7" id="KW-1133">Transmembrane helix</keyword>
<accession>A0ABM8V937</accession>
<dbReference type="InterPro" id="IPR017871">
    <property type="entry name" value="ABC_transporter-like_CS"/>
</dbReference>
<evidence type="ECO:0000256" key="7">
    <source>
        <dbReference type="SAM" id="Phobius"/>
    </source>
</evidence>
<feature type="transmembrane region" description="Helical" evidence="7">
    <location>
        <begin position="159"/>
        <end position="182"/>
    </location>
</feature>
<keyword evidence="6 7" id="KW-0472">Membrane</keyword>
<organism evidence="10 11">
    <name type="scientific">Thermobacillus xylanilyticus</name>
    <dbReference type="NCBI Taxonomy" id="76633"/>
    <lineage>
        <taxon>Bacteria</taxon>
        <taxon>Bacillati</taxon>
        <taxon>Bacillota</taxon>
        <taxon>Bacilli</taxon>
        <taxon>Bacillales</taxon>
        <taxon>Paenibacillaceae</taxon>
        <taxon>Thermobacillus</taxon>
    </lineage>
</organism>
<dbReference type="SUPFAM" id="SSF90123">
    <property type="entry name" value="ABC transporter transmembrane region"/>
    <property type="match status" value="1"/>
</dbReference>
<feature type="domain" description="ABC transporter" evidence="8">
    <location>
        <begin position="344"/>
        <end position="584"/>
    </location>
</feature>
<proteinExistence type="predicted"/>
<feature type="transmembrane region" description="Helical" evidence="7">
    <location>
        <begin position="132"/>
        <end position="153"/>
    </location>
</feature>
<keyword evidence="4" id="KW-0067">ATP-binding</keyword>
<evidence type="ECO:0000256" key="5">
    <source>
        <dbReference type="ARBA" id="ARBA00022989"/>
    </source>
</evidence>
<dbReference type="InterPro" id="IPR011527">
    <property type="entry name" value="ABC1_TM_dom"/>
</dbReference>
<dbReference type="InterPro" id="IPR003439">
    <property type="entry name" value="ABC_transporter-like_ATP-bd"/>
</dbReference>
<dbReference type="Pfam" id="PF00664">
    <property type="entry name" value="ABC_membrane"/>
    <property type="match status" value="1"/>
</dbReference>
<keyword evidence="11" id="KW-1185">Reference proteome</keyword>
<dbReference type="InterPro" id="IPR003593">
    <property type="entry name" value="AAA+_ATPase"/>
</dbReference>
<dbReference type="Proteomes" id="UP000681526">
    <property type="component" value="Unassembled WGS sequence"/>
</dbReference>
<dbReference type="PANTHER" id="PTHR43394">
    <property type="entry name" value="ATP-DEPENDENT PERMEASE MDL1, MITOCHONDRIAL"/>
    <property type="match status" value="1"/>
</dbReference>
<dbReference type="EMBL" id="CAJRAY010000097">
    <property type="protein sequence ID" value="CAG5092796.1"/>
    <property type="molecule type" value="Genomic_DNA"/>
</dbReference>
<dbReference type="Gene3D" id="3.40.50.300">
    <property type="entry name" value="P-loop containing nucleotide triphosphate hydrolases"/>
    <property type="match status" value="1"/>
</dbReference>
<evidence type="ECO:0000256" key="3">
    <source>
        <dbReference type="ARBA" id="ARBA00022741"/>
    </source>
</evidence>
<feature type="transmembrane region" description="Helical" evidence="7">
    <location>
        <begin position="26"/>
        <end position="44"/>
    </location>
</feature>
<protein>
    <submittedName>
        <fullName evidence="10">ABC transporter related protein</fullName>
    </submittedName>
</protein>
<comment type="caution">
    <text evidence="10">The sequence shown here is derived from an EMBL/GenBank/DDBJ whole genome shotgun (WGS) entry which is preliminary data.</text>
</comment>
<dbReference type="PROSITE" id="PS50893">
    <property type="entry name" value="ABC_TRANSPORTER_2"/>
    <property type="match status" value="1"/>
</dbReference>
<dbReference type="InterPro" id="IPR027417">
    <property type="entry name" value="P-loop_NTPase"/>
</dbReference>
<dbReference type="SMART" id="SM00382">
    <property type="entry name" value="AAA"/>
    <property type="match status" value="1"/>
</dbReference>
<dbReference type="InterPro" id="IPR039421">
    <property type="entry name" value="Type_1_exporter"/>
</dbReference>
<dbReference type="InterPro" id="IPR036640">
    <property type="entry name" value="ABC1_TM_sf"/>
</dbReference>
<feature type="transmembrane region" description="Helical" evidence="7">
    <location>
        <begin position="281"/>
        <end position="304"/>
    </location>
</feature>
<name>A0ABM8V937_THEXY</name>
<keyword evidence="2 7" id="KW-0812">Transmembrane</keyword>
<evidence type="ECO:0000256" key="4">
    <source>
        <dbReference type="ARBA" id="ARBA00022840"/>
    </source>
</evidence>
<evidence type="ECO:0000259" key="8">
    <source>
        <dbReference type="PROSITE" id="PS50893"/>
    </source>
</evidence>
<dbReference type="SUPFAM" id="SSF52540">
    <property type="entry name" value="P-loop containing nucleoside triphosphate hydrolases"/>
    <property type="match status" value="1"/>
</dbReference>
<evidence type="ECO:0000256" key="6">
    <source>
        <dbReference type="ARBA" id="ARBA00023136"/>
    </source>
</evidence>
<reference evidence="10 11" key="1">
    <citation type="submission" date="2021-04" db="EMBL/GenBank/DDBJ databases">
        <authorList>
            <person name="Rakotoarivonina H."/>
        </authorList>
    </citation>
    <scope>NUCLEOTIDE SEQUENCE [LARGE SCALE GENOMIC DNA]</scope>
    <source>
        <strain evidence="10 11">XE</strain>
    </source>
</reference>
<dbReference type="RefSeq" id="WP_213486702.1">
    <property type="nucleotide sequence ID" value="NZ_CAJRAY010000097.1"/>
</dbReference>
<evidence type="ECO:0000313" key="11">
    <source>
        <dbReference type="Proteomes" id="UP000681526"/>
    </source>
</evidence>
<dbReference type="Gene3D" id="1.20.1560.10">
    <property type="entry name" value="ABC transporter type 1, transmembrane domain"/>
    <property type="match status" value="1"/>
</dbReference>
<feature type="transmembrane region" description="Helical" evidence="7">
    <location>
        <begin position="253"/>
        <end position="275"/>
    </location>
</feature>